<dbReference type="GO" id="GO:0005886">
    <property type="term" value="C:plasma membrane"/>
    <property type="evidence" value="ECO:0007669"/>
    <property type="project" value="UniProtKB-SubCell"/>
</dbReference>
<dbReference type="Pfam" id="PF03176">
    <property type="entry name" value="MMPL"/>
    <property type="match status" value="2"/>
</dbReference>
<gene>
    <name evidence="9" type="ORF">B7R22_15610</name>
</gene>
<keyword evidence="5 7" id="KW-1133">Transmembrane helix</keyword>
<evidence type="ECO:0000256" key="6">
    <source>
        <dbReference type="ARBA" id="ARBA00023136"/>
    </source>
</evidence>
<evidence type="ECO:0000256" key="4">
    <source>
        <dbReference type="ARBA" id="ARBA00022692"/>
    </source>
</evidence>
<name>A0A3E0VS60_9MICO</name>
<evidence type="ECO:0000256" key="7">
    <source>
        <dbReference type="SAM" id="Phobius"/>
    </source>
</evidence>
<feature type="transmembrane region" description="Helical" evidence="7">
    <location>
        <begin position="536"/>
        <end position="557"/>
    </location>
</feature>
<feature type="transmembrane region" description="Helical" evidence="7">
    <location>
        <begin position="301"/>
        <end position="329"/>
    </location>
</feature>
<keyword evidence="3" id="KW-1003">Cell membrane</keyword>
<feature type="transmembrane region" description="Helical" evidence="7">
    <location>
        <begin position="230"/>
        <end position="253"/>
    </location>
</feature>
<feature type="domain" description="SSD" evidence="8">
    <location>
        <begin position="539"/>
        <end position="667"/>
    </location>
</feature>
<proteinExistence type="inferred from homology"/>
<keyword evidence="6 7" id="KW-0472">Membrane</keyword>
<dbReference type="OrthoDB" id="2365435at2"/>
<feature type="transmembrane region" description="Helical" evidence="7">
    <location>
        <begin position="511"/>
        <end position="529"/>
    </location>
</feature>
<evidence type="ECO:0000256" key="3">
    <source>
        <dbReference type="ARBA" id="ARBA00022475"/>
    </source>
</evidence>
<reference evidence="9 10" key="1">
    <citation type="submission" date="2017-04" db="EMBL/GenBank/DDBJ databases">
        <title>Comparative genome analysis of Subtercola boreus.</title>
        <authorList>
            <person name="Cho Y.-J."/>
            <person name="Cho A."/>
            <person name="Kim O.-S."/>
            <person name="Lee J.-I."/>
        </authorList>
    </citation>
    <scope>NUCLEOTIDE SEQUENCE [LARGE SCALE GENOMIC DNA]</scope>
    <source>
        <strain evidence="9 10">P27479</strain>
    </source>
</reference>
<dbReference type="EMBL" id="NBXB01000041">
    <property type="protein sequence ID" value="RFA12541.1"/>
    <property type="molecule type" value="Genomic_DNA"/>
</dbReference>
<evidence type="ECO:0000256" key="2">
    <source>
        <dbReference type="ARBA" id="ARBA00010157"/>
    </source>
</evidence>
<comment type="similarity">
    <text evidence="2">Belongs to the resistance-nodulation-cell division (RND) (TC 2.A.6) family. MmpL subfamily.</text>
</comment>
<feature type="transmembrane region" description="Helical" evidence="7">
    <location>
        <begin position="644"/>
        <end position="668"/>
    </location>
</feature>
<comment type="caution">
    <text evidence="9">The sequence shown here is derived from an EMBL/GenBank/DDBJ whole genome shotgun (WGS) entry which is preliminary data.</text>
</comment>
<comment type="subcellular location">
    <subcellularLocation>
        <location evidence="1">Cell membrane</location>
        <topology evidence="1">Multi-pass membrane protein</topology>
    </subcellularLocation>
</comment>
<protein>
    <recommendedName>
        <fullName evidence="8">SSD domain-containing protein</fullName>
    </recommendedName>
</protein>
<evidence type="ECO:0000313" key="9">
    <source>
        <dbReference type="EMBL" id="RFA12541.1"/>
    </source>
</evidence>
<dbReference type="RefSeq" id="WP_116412633.1">
    <property type="nucleotide sequence ID" value="NZ_NBXB01000041.1"/>
</dbReference>
<dbReference type="Proteomes" id="UP000256541">
    <property type="component" value="Unassembled WGS sequence"/>
</dbReference>
<dbReference type="PANTHER" id="PTHR33406">
    <property type="entry name" value="MEMBRANE PROTEIN MJ1562-RELATED"/>
    <property type="match status" value="1"/>
</dbReference>
<feature type="transmembrane region" description="Helical" evidence="7">
    <location>
        <begin position="609"/>
        <end position="638"/>
    </location>
</feature>
<keyword evidence="4 7" id="KW-0812">Transmembrane</keyword>
<dbReference type="InterPro" id="IPR004869">
    <property type="entry name" value="MMPL_dom"/>
</dbReference>
<dbReference type="AlphaFoldDB" id="A0A3E0VS60"/>
<dbReference type="Gene3D" id="1.20.1640.10">
    <property type="entry name" value="Multidrug efflux transporter AcrB transmembrane domain"/>
    <property type="match status" value="2"/>
</dbReference>
<evidence type="ECO:0000256" key="1">
    <source>
        <dbReference type="ARBA" id="ARBA00004651"/>
    </source>
</evidence>
<feature type="transmembrane region" description="Helical" evidence="7">
    <location>
        <begin position="364"/>
        <end position="386"/>
    </location>
</feature>
<dbReference type="SUPFAM" id="SSF82866">
    <property type="entry name" value="Multidrug efflux transporter AcrB transmembrane domain"/>
    <property type="match status" value="2"/>
</dbReference>
<organism evidence="9 10">
    <name type="scientific">Subtercola boreus</name>
    <dbReference type="NCBI Taxonomy" id="120213"/>
    <lineage>
        <taxon>Bacteria</taxon>
        <taxon>Bacillati</taxon>
        <taxon>Actinomycetota</taxon>
        <taxon>Actinomycetes</taxon>
        <taxon>Micrococcales</taxon>
        <taxon>Microbacteriaceae</taxon>
        <taxon>Subtercola</taxon>
    </lineage>
</organism>
<dbReference type="InterPro" id="IPR000731">
    <property type="entry name" value="SSD"/>
</dbReference>
<feature type="transmembrane region" description="Helical" evidence="7">
    <location>
        <begin position="569"/>
        <end position="588"/>
    </location>
</feature>
<dbReference type="InterPro" id="IPR050545">
    <property type="entry name" value="Mycobact_MmpL"/>
</dbReference>
<evidence type="ECO:0000256" key="5">
    <source>
        <dbReference type="ARBA" id="ARBA00022989"/>
    </source>
</evidence>
<dbReference type="PANTHER" id="PTHR33406:SF6">
    <property type="entry name" value="MEMBRANE PROTEIN YDGH-RELATED"/>
    <property type="match status" value="1"/>
</dbReference>
<feature type="transmembrane region" description="Helical" evidence="7">
    <location>
        <begin position="12"/>
        <end position="32"/>
    </location>
</feature>
<dbReference type="PROSITE" id="PS50156">
    <property type="entry name" value="SSD"/>
    <property type="match status" value="2"/>
</dbReference>
<accession>A0A3E0VS60</accession>
<sequence>MRHLTDFVSGKFTAWIVLALAIVAAGILFATAPASTGSVAPTAGLPASTQSAQVAELQKQLPNSGAGFALVVFDRGGEPLTDADRTAVAARGAALAPESLSGQLPPAQYSHDGTAALLPLPLPAATDSEAQGARVADLRTTAKTDLPDGLNAYVTGPEGFQADVAAAFQGADFRLLLVTVIVVAVLLLITYRSPWLWLVPLAVIGLADGLAGVLVKQLANVFGFTIDASISGILSVLVFGAGTNYALLLIARYREELRRHENRRAAMSQALRGAGPAVLASGSTVTLSLLTLLFAELSGNRALGFACAIGIVTAMIFALLVLPAALVIFGRGLFWPFVPTFGSESPTEHGFWSKLGHGVSRRPVVVVIGSVVVLGALALGALNLSVGLSQVQQFRGNPESAQGQAVIDQAFPAGQSAQTIVITPTDALQSAQRIAIQTPGVDTVTVGAAAGTITQLSVTLAAEPQSDAAFQTITDLRAAYTNAGDGASAALVGGTDATALDEQTASAHDEALIIPIILAIVFVVLLVLLRALVAPVLLIVTVVASYFASLGAANLVFRTVFDIPAFDTNVVLFSFLFLVALGVDYNIFLVTRAREEAGRLGTRPGMIHALSATGGVITSAGILLAAVFAVLSVLPIIALTQIGVIVGIGVLLDTLLVRTVLVPALVFVTGDRFWLPSRPARVKGSTRVFDAP</sequence>
<evidence type="ECO:0000313" key="10">
    <source>
        <dbReference type="Proteomes" id="UP000256541"/>
    </source>
</evidence>
<feature type="transmembrane region" description="Helical" evidence="7">
    <location>
        <begin position="198"/>
        <end position="218"/>
    </location>
</feature>
<feature type="transmembrane region" description="Helical" evidence="7">
    <location>
        <begin position="173"/>
        <end position="191"/>
    </location>
</feature>
<feature type="domain" description="SSD" evidence="8">
    <location>
        <begin position="218"/>
        <end position="328"/>
    </location>
</feature>
<evidence type="ECO:0000259" key="8">
    <source>
        <dbReference type="PROSITE" id="PS50156"/>
    </source>
</evidence>
<feature type="transmembrane region" description="Helical" evidence="7">
    <location>
        <begin position="274"/>
        <end position="295"/>
    </location>
</feature>